<gene>
    <name evidence="1" type="ORF">Pla123a_23070</name>
</gene>
<protein>
    <recommendedName>
        <fullName evidence="3">DUF2071 domain-containing protein</fullName>
    </recommendedName>
</protein>
<evidence type="ECO:0008006" key="3">
    <source>
        <dbReference type="Google" id="ProtNLM"/>
    </source>
</evidence>
<evidence type="ECO:0000313" key="2">
    <source>
        <dbReference type="Proteomes" id="UP000318478"/>
    </source>
</evidence>
<evidence type="ECO:0000313" key="1">
    <source>
        <dbReference type="EMBL" id="TWT76883.1"/>
    </source>
</evidence>
<dbReference type="InterPro" id="IPR018644">
    <property type="entry name" value="DUF2071"/>
</dbReference>
<organism evidence="1 2">
    <name type="scientific">Posidoniimonas polymericola</name>
    <dbReference type="NCBI Taxonomy" id="2528002"/>
    <lineage>
        <taxon>Bacteria</taxon>
        <taxon>Pseudomonadati</taxon>
        <taxon>Planctomycetota</taxon>
        <taxon>Planctomycetia</taxon>
        <taxon>Pirellulales</taxon>
        <taxon>Lacipirellulaceae</taxon>
        <taxon>Posidoniimonas</taxon>
    </lineage>
</organism>
<dbReference type="Pfam" id="PF09844">
    <property type="entry name" value="DUF2071"/>
    <property type="match status" value="1"/>
</dbReference>
<dbReference type="EMBL" id="SJPO01000005">
    <property type="protein sequence ID" value="TWT76883.1"/>
    <property type="molecule type" value="Genomic_DNA"/>
</dbReference>
<dbReference type="RefSeq" id="WP_146586991.1">
    <property type="nucleotide sequence ID" value="NZ_SJPO01000005.1"/>
</dbReference>
<keyword evidence="2" id="KW-1185">Reference proteome</keyword>
<dbReference type="AlphaFoldDB" id="A0A5C5YPT4"/>
<proteinExistence type="predicted"/>
<dbReference type="Proteomes" id="UP000318478">
    <property type="component" value="Unassembled WGS sequence"/>
</dbReference>
<accession>A0A5C5YPT4</accession>
<comment type="caution">
    <text evidence="1">The sequence shown here is derived from an EMBL/GenBank/DDBJ whole genome shotgun (WGS) entry which is preliminary data.</text>
</comment>
<reference evidence="1 2" key="1">
    <citation type="submission" date="2019-02" db="EMBL/GenBank/DDBJ databases">
        <title>Deep-cultivation of Planctomycetes and their phenomic and genomic characterization uncovers novel biology.</title>
        <authorList>
            <person name="Wiegand S."/>
            <person name="Jogler M."/>
            <person name="Boedeker C."/>
            <person name="Pinto D."/>
            <person name="Vollmers J."/>
            <person name="Rivas-Marin E."/>
            <person name="Kohn T."/>
            <person name="Peeters S.H."/>
            <person name="Heuer A."/>
            <person name="Rast P."/>
            <person name="Oberbeckmann S."/>
            <person name="Bunk B."/>
            <person name="Jeske O."/>
            <person name="Meyerdierks A."/>
            <person name="Storesund J.E."/>
            <person name="Kallscheuer N."/>
            <person name="Luecker S."/>
            <person name="Lage O.M."/>
            <person name="Pohl T."/>
            <person name="Merkel B.J."/>
            <person name="Hornburger P."/>
            <person name="Mueller R.-W."/>
            <person name="Bruemmer F."/>
            <person name="Labrenz M."/>
            <person name="Spormann A.M."/>
            <person name="Op Den Camp H."/>
            <person name="Overmann J."/>
            <person name="Amann R."/>
            <person name="Jetten M.S.M."/>
            <person name="Mascher T."/>
            <person name="Medema M.H."/>
            <person name="Devos D.P."/>
            <person name="Kaster A.-K."/>
            <person name="Ovreas L."/>
            <person name="Rohde M."/>
            <person name="Galperin M.Y."/>
            <person name="Jogler C."/>
        </authorList>
    </citation>
    <scope>NUCLEOTIDE SEQUENCE [LARGE SCALE GENOMIC DNA]</scope>
    <source>
        <strain evidence="1 2">Pla123a</strain>
    </source>
</reference>
<dbReference type="OrthoDB" id="5492672at2"/>
<name>A0A5C5YPT4_9BACT</name>
<sequence>MILDTIHGIIDRRVLLNYRIDPTVLSRVLPQPFQPKLHDGYGVGGVCMIRFKQLRPHYVPQFFGLGSENAAHRIAVQWTQDGAHREGVYIPRRDTNSWFNKTLGGRLFPGIFQRSKFETKDSDTDVFVRIIREDGREEIAFSGRKAAQFSTESIFSSLDESANFFSLGATGYSATDTENHYHGMELHSLDWSVSPLTIETARSCFFDDSDRFPSGSVELDCALLMRGIRHEWRSRPDLYSTPGSHCLSTKAAPKEAH</sequence>